<protein>
    <submittedName>
        <fullName evidence="2">Uncharacterized protein</fullName>
    </submittedName>
</protein>
<dbReference type="OrthoDB" id="272289at2759"/>
<comment type="caution">
    <text evidence="2">The sequence shown here is derived from an EMBL/GenBank/DDBJ whole genome shotgun (WGS) entry which is preliminary data.</text>
</comment>
<dbReference type="AlphaFoldDB" id="A0A8E0RSQ9"/>
<feature type="region of interest" description="Disordered" evidence="1">
    <location>
        <begin position="114"/>
        <end position="148"/>
    </location>
</feature>
<dbReference type="SUPFAM" id="SSF48439">
    <property type="entry name" value="Protein prenylyltransferase"/>
    <property type="match status" value="1"/>
</dbReference>
<reference evidence="2" key="1">
    <citation type="submission" date="2019-05" db="EMBL/GenBank/DDBJ databases">
        <title>Annotation for the trematode Fasciolopsis buski.</title>
        <authorList>
            <person name="Choi Y.-J."/>
        </authorList>
    </citation>
    <scope>NUCLEOTIDE SEQUENCE</scope>
    <source>
        <strain evidence="2">HT</strain>
        <tissue evidence="2">Whole worm</tissue>
    </source>
</reference>
<evidence type="ECO:0000313" key="3">
    <source>
        <dbReference type="Proteomes" id="UP000728185"/>
    </source>
</evidence>
<gene>
    <name evidence="2" type="ORF">FBUS_07418</name>
</gene>
<organism evidence="2 3">
    <name type="scientific">Fasciolopsis buskii</name>
    <dbReference type="NCBI Taxonomy" id="27845"/>
    <lineage>
        <taxon>Eukaryota</taxon>
        <taxon>Metazoa</taxon>
        <taxon>Spiralia</taxon>
        <taxon>Lophotrochozoa</taxon>
        <taxon>Platyhelminthes</taxon>
        <taxon>Trematoda</taxon>
        <taxon>Digenea</taxon>
        <taxon>Plagiorchiida</taxon>
        <taxon>Echinostomata</taxon>
        <taxon>Echinostomatoidea</taxon>
        <taxon>Fasciolidae</taxon>
        <taxon>Fasciolopsis</taxon>
    </lineage>
</organism>
<name>A0A8E0RSQ9_9TREM</name>
<dbReference type="EMBL" id="LUCM01009614">
    <property type="protein sequence ID" value="KAA0186693.1"/>
    <property type="molecule type" value="Genomic_DNA"/>
</dbReference>
<sequence length="194" mass="21806">MAPNNESAWNYLYGLLVPVPCILSNRTENLTIRDLPGFSTSVTTVNENDEHLPSSDSFTTGPIDPEIPSIHIQRMRHFAEDLANSDAVASNSPALLGFLVEVYTDSLKARIRQEKMDKKRASPVGPPRNTELQSAQEHKLETDEQSGAHESLNDLLELALFTCDRLATEVDRIRANYWRYRARQLLSIGQEAEL</sequence>
<evidence type="ECO:0000313" key="2">
    <source>
        <dbReference type="EMBL" id="KAA0186693.1"/>
    </source>
</evidence>
<evidence type="ECO:0000256" key="1">
    <source>
        <dbReference type="SAM" id="MobiDB-lite"/>
    </source>
</evidence>
<dbReference type="Proteomes" id="UP000728185">
    <property type="component" value="Unassembled WGS sequence"/>
</dbReference>
<keyword evidence="3" id="KW-1185">Reference proteome</keyword>
<dbReference type="Gene3D" id="1.25.40.120">
    <property type="entry name" value="Protein prenylyltransferase"/>
    <property type="match status" value="1"/>
</dbReference>
<proteinExistence type="predicted"/>
<accession>A0A8E0RSQ9</accession>